<dbReference type="AlphaFoldDB" id="A0A813G5U3"/>
<name>A0A813G5U3_POLGL</name>
<feature type="compositionally biased region" description="Basic and acidic residues" evidence="1">
    <location>
        <begin position="70"/>
        <end position="83"/>
    </location>
</feature>
<dbReference type="EMBL" id="CAJNNV010027454">
    <property type="protein sequence ID" value="CAE8620431.1"/>
    <property type="molecule type" value="Genomic_DNA"/>
</dbReference>
<protein>
    <submittedName>
        <fullName evidence="2">Uncharacterized protein</fullName>
    </submittedName>
</protein>
<proteinExistence type="predicted"/>
<accession>A0A813G5U3</accession>
<evidence type="ECO:0000256" key="1">
    <source>
        <dbReference type="SAM" id="MobiDB-lite"/>
    </source>
</evidence>
<reference evidence="2" key="1">
    <citation type="submission" date="2021-02" db="EMBL/GenBank/DDBJ databases">
        <authorList>
            <person name="Dougan E. K."/>
            <person name="Rhodes N."/>
            <person name="Thang M."/>
            <person name="Chan C."/>
        </authorList>
    </citation>
    <scope>NUCLEOTIDE SEQUENCE</scope>
</reference>
<keyword evidence="3" id="KW-1185">Reference proteome</keyword>
<feature type="compositionally biased region" description="Basic and acidic residues" evidence="1">
    <location>
        <begin position="199"/>
        <end position="210"/>
    </location>
</feature>
<feature type="non-terminal residue" evidence="2">
    <location>
        <position position="283"/>
    </location>
</feature>
<feature type="non-terminal residue" evidence="2">
    <location>
        <position position="1"/>
    </location>
</feature>
<feature type="compositionally biased region" description="Gly residues" evidence="1">
    <location>
        <begin position="1"/>
        <end position="14"/>
    </location>
</feature>
<gene>
    <name evidence="2" type="ORF">PGLA1383_LOCUS37991</name>
</gene>
<evidence type="ECO:0000313" key="2">
    <source>
        <dbReference type="EMBL" id="CAE8620431.1"/>
    </source>
</evidence>
<organism evidence="2 3">
    <name type="scientific">Polarella glacialis</name>
    <name type="common">Dinoflagellate</name>
    <dbReference type="NCBI Taxonomy" id="89957"/>
    <lineage>
        <taxon>Eukaryota</taxon>
        <taxon>Sar</taxon>
        <taxon>Alveolata</taxon>
        <taxon>Dinophyceae</taxon>
        <taxon>Suessiales</taxon>
        <taxon>Suessiaceae</taxon>
        <taxon>Polarella</taxon>
    </lineage>
</organism>
<comment type="caution">
    <text evidence="2">The sequence shown here is derived from an EMBL/GenBank/DDBJ whole genome shotgun (WGS) entry which is preliminary data.</text>
</comment>
<dbReference type="OrthoDB" id="270584at2759"/>
<sequence>GRAGQGRAGQGRAGLTGLHAASAPSPQSARLLLVAGCLAETMACLAPPWPSQRRAGGTSERHCALARMRERRAGRDTEQDCRQAKQPFSARTPRGYGGENVTPRRMVPPTADGDDSGQRSSPWSPAWTPEARIVASPDSPRPCVVDEAARHAATSERWMPSNSAYETPDDRRGEFRRSCEGDDEPRSVASSSSGCRVRGPAEVRIARGDRPATSGGPLEDELPKGVKGADFRTLQQMIAQGIVEAETGASNMEATLKAVDNDDEGLQRHRDALVRHKEQVLEA</sequence>
<feature type="region of interest" description="Disordered" evidence="1">
    <location>
        <begin position="1"/>
        <end position="26"/>
    </location>
</feature>
<feature type="region of interest" description="Disordered" evidence="1">
    <location>
        <begin position="151"/>
        <end position="227"/>
    </location>
</feature>
<feature type="region of interest" description="Disordered" evidence="1">
    <location>
        <begin position="70"/>
        <end position="128"/>
    </location>
</feature>
<dbReference type="Proteomes" id="UP000654075">
    <property type="component" value="Unassembled WGS sequence"/>
</dbReference>
<feature type="compositionally biased region" description="Basic and acidic residues" evidence="1">
    <location>
        <begin position="168"/>
        <end position="186"/>
    </location>
</feature>
<evidence type="ECO:0000313" key="3">
    <source>
        <dbReference type="Proteomes" id="UP000654075"/>
    </source>
</evidence>